<dbReference type="EMBL" id="JAANNP010000096">
    <property type="protein sequence ID" value="NHC16129.1"/>
    <property type="molecule type" value="Genomic_DNA"/>
</dbReference>
<evidence type="ECO:0000256" key="3">
    <source>
        <dbReference type="ARBA" id="ARBA00022801"/>
    </source>
</evidence>
<dbReference type="Gene3D" id="2.60.120.260">
    <property type="entry name" value="Galactose-binding domain-like"/>
    <property type="match status" value="1"/>
</dbReference>
<evidence type="ECO:0000313" key="6">
    <source>
        <dbReference type="EMBL" id="NHC16129.1"/>
    </source>
</evidence>
<evidence type="ECO:0000256" key="4">
    <source>
        <dbReference type="ARBA" id="ARBA00023295"/>
    </source>
</evidence>
<dbReference type="PROSITE" id="PS51318">
    <property type="entry name" value="TAT"/>
    <property type="match status" value="1"/>
</dbReference>
<accession>A0ABX0GYW4</accession>
<keyword evidence="3" id="KW-0378">Hydrolase</keyword>
<feature type="signal peptide" evidence="5">
    <location>
        <begin position="1"/>
        <end position="23"/>
    </location>
</feature>
<dbReference type="EC" id="3.2.1.23" evidence="2"/>
<dbReference type="PANTHER" id="PTHR46323">
    <property type="entry name" value="BETA-GALACTOSIDASE"/>
    <property type="match status" value="1"/>
</dbReference>
<feature type="non-terminal residue" evidence="6">
    <location>
        <position position="115"/>
    </location>
</feature>
<keyword evidence="4" id="KW-0326">Glycosidase</keyword>
<keyword evidence="7" id="KW-1185">Reference proteome</keyword>
<protein>
    <recommendedName>
        <fullName evidence="2">beta-galactosidase</fullName>
        <ecNumber evidence="2">3.2.1.23</ecNumber>
    </recommendedName>
</protein>
<keyword evidence="5" id="KW-0732">Signal</keyword>
<proteinExistence type="predicted"/>
<evidence type="ECO:0000256" key="1">
    <source>
        <dbReference type="ARBA" id="ARBA00001412"/>
    </source>
</evidence>
<evidence type="ECO:0000256" key="2">
    <source>
        <dbReference type="ARBA" id="ARBA00012756"/>
    </source>
</evidence>
<reference evidence="6 7" key="1">
    <citation type="submission" date="2020-03" db="EMBL/GenBank/DDBJ databases">
        <title>Two novel Motilibacter sp.</title>
        <authorList>
            <person name="Liu S."/>
        </authorList>
    </citation>
    <scope>NUCLEOTIDE SEQUENCE [LARGE SCALE GENOMIC DNA]</scope>
    <source>
        <strain evidence="6 7">E257</strain>
    </source>
</reference>
<organism evidence="6 7">
    <name type="scientific">Motilibacter deserti</name>
    <dbReference type="NCBI Taxonomy" id="2714956"/>
    <lineage>
        <taxon>Bacteria</taxon>
        <taxon>Bacillati</taxon>
        <taxon>Actinomycetota</taxon>
        <taxon>Actinomycetes</taxon>
        <taxon>Motilibacterales</taxon>
        <taxon>Motilibacteraceae</taxon>
        <taxon>Motilibacter</taxon>
    </lineage>
</organism>
<sequence>MPGRRRPLALLTALALAGGAAFAAGPPATAAEDYPEWNNNPDVFAVGSEPPHATLMPYDTLDRALAADRADSPYRLSLDGDWKFQWFKNPAARDQGFYAADVDDSGWDTIKVPSS</sequence>
<dbReference type="Proteomes" id="UP000800981">
    <property type="component" value="Unassembled WGS sequence"/>
</dbReference>
<dbReference type="SUPFAM" id="SSF49785">
    <property type="entry name" value="Galactose-binding domain-like"/>
    <property type="match status" value="1"/>
</dbReference>
<comment type="catalytic activity">
    <reaction evidence="1">
        <text>Hydrolysis of terminal non-reducing beta-D-galactose residues in beta-D-galactosides.</text>
        <dbReference type="EC" id="3.2.1.23"/>
    </reaction>
</comment>
<dbReference type="InterPro" id="IPR008979">
    <property type="entry name" value="Galactose-bd-like_sf"/>
</dbReference>
<dbReference type="RefSeq" id="WP_166284598.1">
    <property type="nucleotide sequence ID" value="NZ_JAANNP010000096.1"/>
</dbReference>
<evidence type="ECO:0000256" key="5">
    <source>
        <dbReference type="SAM" id="SignalP"/>
    </source>
</evidence>
<gene>
    <name evidence="6" type="ORF">G9H71_20285</name>
</gene>
<evidence type="ECO:0000313" key="7">
    <source>
        <dbReference type="Proteomes" id="UP000800981"/>
    </source>
</evidence>
<comment type="caution">
    <text evidence="6">The sequence shown here is derived from an EMBL/GenBank/DDBJ whole genome shotgun (WGS) entry which is preliminary data.</text>
</comment>
<dbReference type="InterPro" id="IPR006311">
    <property type="entry name" value="TAT_signal"/>
</dbReference>
<dbReference type="InterPro" id="IPR050347">
    <property type="entry name" value="Bact_Beta-galactosidase"/>
</dbReference>
<name>A0ABX0GYW4_9ACTN</name>
<dbReference type="PANTHER" id="PTHR46323:SF2">
    <property type="entry name" value="BETA-GALACTOSIDASE"/>
    <property type="match status" value="1"/>
</dbReference>
<feature type="chain" id="PRO_5047189638" description="beta-galactosidase" evidence="5">
    <location>
        <begin position="24"/>
        <end position="115"/>
    </location>
</feature>